<evidence type="ECO:0000256" key="1">
    <source>
        <dbReference type="SAM" id="SignalP"/>
    </source>
</evidence>
<keyword evidence="5" id="KW-1185">Reference proteome</keyword>
<keyword evidence="4" id="KW-0808">Transferase</keyword>
<comment type="caution">
    <text evidence="2">The sequence shown here is derived from an EMBL/GenBank/DDBJ whole genome shotgun (WGS) entry which is preliminary data.</text>
</comment>
<name>A0A9P1G9Q0_9DINO</name>
<evidence type="ECO:0000313" key="5">
    <source>
        <dbReference type="Proteomes" id="UP001152797"/>
    </source>
</evidence>
<dbReference type="AlphaFoldDB" id="A0A9P1G9Q0"/>
<organism evidence="2">
    <name type="scientific">Cladocopium goreaui</name>
    <dbReference type="NCBI Taxonomy" id="2562237"/>
    <lineage>
        <taxon>Eukaryota</taxon>
        <taxon>Sar</taxon>
        <taxon>Alveolata</taxon>
        <taxon>Dinophyceae</taxon>
        <taxon>Suessiales</taxon>
        <taxon>Symbiodiniaceae</taxon>
        <taxon>Cladocopium</taxon>
    </lineage>
</organism>
<feature type="signal peptide" evidence="1">
    <location>
        <begin position="1"/>
        <end position="29"/>
    </location>
</feature>
<keyword evidence="1" id="KW-0732">Signal</keyword>
<gene>
    <name evidence="2" type="ORF">C1SCF055_LOCUS30681</name>
</gene>
<evidence type="ECO:0000313" key="3">
    <source>
        <dbReference type="EMBL" id="CAL1158292.1"/>
    </source>
</evidence>
<evidence type="ECO:0000313" key="4">
    <source>
        <dbReference type="EMBL" id="CAL4792229.1"/>
    </source>
</evidence>
<proteinExistence type="predicted"/>
<dbReference type="GO" id="GO:0016740">
    <property type="term" value="F:transferase activity"/>
    <property type="evidence" value="ECO:0007669"/>
    <property type="project" value="UniProtKB-KW"/>
</dbReference>
<dbReference type="EMBL" id="CAMXCT020003524">
    <property type="protein sequence ID" value="CAL1158292.1"/>
    <property type="molecule type" value="Genomic_DNA"/>
</dbReference>
<accession>A0A9P1G9Q0</accession>
<dbReference type="OrthoDB" id="10617060at2759"/>
<protein>
    <submittedName>
        <fullName evidence="4">Polymerase nucleotidyl transferase domain-containing protein</fullName>
    </submittedName>
</protein>
<dbReference type="EMBL" id="CAMXCT030003524">
    <property type="protein sequence ID" value="CAL4792229.1"/>
    <property type="molecule type" value="Genomic_DNA"/>
</dbReference>
<feature type="chain" id="PRO_5043272593" evidence="1">
    <location>
        <begin position="30"/>
        <end position="483"/>
    </location>
</feature>
<sequence length="483" mass="55103">MPARKAAFCRAKSLFKLCLLTLILTRARCRRGNSDRLLACLRSLPVSSTFLQIYTSHSQSSSSMRSLGKETEIDEKRLWDAHRRFQLEEDIRRDFGPAAGGENASGSLSTQRERATRLAEHIISDQKIPAESFFFQGSSSRSTFLTVSHSQLSDFDVVLLCDRQWLLQKQADSFRDLAQVLQEHVVSNVCRKDLHYTGLNLDIPEHKFTFVEGRCGVELRVSVDHPWCEAEATDFVLAYRDESPGSIVVFDHWRKTWRRNNPVRLAASVKEVEEQQPYYGMVVRMIKEWNQHCPRIRKVRTGSVVGQVTVLDDELPPEFGGPGELIVLPGFEDINQASELVHPPSKFKPPMTGLHIEMALCLQHDGFKDTFWAKHLNSKKNLKTRTEEMLAKEPETPCAIDLLVGAVGHLMTTLSVPIWTPGDEAFANEAILKDAELRQQTEELLRDLLLELQKVQREPNIPDATGFLRSRLLRHHGQWDNYH</sequence>
<reference evidence="2" key="1">
    <citation type="submission" date="2022-10" db="EMBL/GenBank/DDBJ databases">
        <authorList>
            <person name="Chen Y."/>
            <person name="Dougan E. K."/>
            <person name="Chan C."/>
            <person name="Rhodes N."/>
            <person name="Thang M."/>
        </authorList>
    </citation>
    <scope>NUCLEOTIDE SEQUENCE</scope>
</reference>
<dbReference type="Proteomes" id="UP001152797">
    <property type="component" value="Unassembled WGS sequence"/>
</dbReference>
<evidence type="ECO:0000313" key="2">
    <source>
        <dbReference type="EMBL" id="CAI4004917.1"/>
    </source>
</evidence>
<reference evidence="3" key="2">
    <citation type="submission" date="2024-04" db="EMBL/GenBank/DDBJ databases">
        <authorList>
            <person name="Chen Y."/>
            <person name="Shah S."/>
            <person name="Dougan E. K."/>
            <person name="Thang M."/>
            <person name="Chan C."/>
        </authorList>
    </citation>
    <scope>NUCLEOTIDE SEQUENCE [LARGE SCALE GENOMIC DNA]</scope>
</reference>
<dbReference type="EMBL" id="CAMXCT010003524">
    <property type="protein sequence ID" value="CAI4004917.1"/>
    <property type="molecule type" value="Genomic_DNA"/>
</dbReference>